<evidence type="ECO:0000313" key="4">
    <source>
        <dbReference type="Proteomes" id="UP000799640"/>
    </source>
</evidence>
<evidence type="ECO:0000256" key="1">
    <source>
        <dbReference type="SAM" id="MobiDB-lite"/>
    </source>
</evidence>
<gene>
    <name evidence="3" type="ORF">EJ06DRAFT_295181</name>
</gene>
<reference evidence="3" key="1">
    <citation type="journal article" date="2020" name="Stud. Mycol.">
        <title>101 Dothideomycetes genomes: a test case for predicting lifestyles and emergence of pathogens.</title>
        <authorList>
            <person name="Haridas S."/>
            <person name="Albert R."/>
            <person name="Binder M."/>
            <person name="Bloem J."/>
            <person name="Labutti K."/>
            <person name="Salamov A."/>
            <person name="Andreopoulos B."/>
            <person name="Baker S."/>
            <person name="Barry K."/>
            <person name="Bills G."/>
            <person name="Bluhm B."/>
            <person name="Cannon C."/>
            <person name="Castanera R."/>
            <person name="Culley D."/>
            <person name="Daum C."/>
            <person name="Ezra D."/>
            <person name="Gonzalez J."/>
            <person name="Henrissat B."/>
            <person name="Kuo A."/>
            <person name="Liang C."/>
            <person name="Lipzen A."/>
            <person name="Lutzoni F."/>
            <person name="Magnuson J."/>
            <person name="Mondo S."/>
            <person name="Nolan M."/>
            <person name="Ohm R."/>
            <person name="Pangilinan J."/>
            <person name="Park H.-J."/>
            <person name="Ramirez L."/>
            <person name="Alfaro M."/>
            <person name="Sun H."/>
            <person name="Tritt A."/>
            <person name="Yoshinaga Y."/>
            <person name="Zwiers L.-H."/>
            <person name="Turgeon B."/>
            <person name="Goodwin S."/>
            <person name="Spatafora J."/>
            <person name="Crous P."/>
            <person name="Grigoriev I."/>
        </authorList>
    </citation>
    <scope>NUCLEOTIDE SEQUENCE</scope>
    <source>
        <strain evidence="3">CBS 262.69</strain>
    </source>
</reference>
<feature type="region of interest" description="Disordered" evidence="1">
    <location>
        <begin position="1212"/>
        <end position="1246"/>
    </location>
</feature>
<dbReference type="OrthoDB" id="5352492at2759"/>
<feature type="region of interest" description="Disordered" evidence="1">
    <location>
        <begin position="633"/>
        <end position="662"/>
    </location>
</feature>
<sequence>MKLDALVLGGGENDDQKKAFVKYQMSMLRMMIDLGAKYNYLMGFAAAGDPKGLDALTYVLTQVAEAWPNMSQAVSATNPNDVALVAQNVGYSAVRSDQKIEFVKVFCRPRDRNGFPPRFANIDGYSLDVSRTITTAAIDTSGSAGGRFYERYMVPGPKKQKKTKLKGVALNPPPSVIGVSSSPANLTGPGPPLNASFHPYLRPANAARAHMPIGMPYSPAPMAAIVLRDTSSSSFSVPFSASPFPSSVQSLGSFPSFPFTNPPVFNFSSTSFNPSNTGGGFPNLKRTVPSGNLDLKALAAKADILSGTDGGAEKGPPPPEKADAEPVKLTGPIDLIPASFAKVWEKSGRTNTTQLIPDNDYGMVIKCFEDPLFTIDSSGLLDADDTVGLWLLRALGRNGDKETATINLSLSPLTGTTNTSVITAIKITLPSADTFPQLVFSTAESSLRGNFSGPDDPEVLPANGIFPFHLFVGFGLDKAASSSDQWTIAQILQYNKLISDSAGAVFQALAVEFGETGEFDLKKGMLWYIPLESNRVVQRMEWHLSDALQTKVSDFLNKWLGKTLSLSNVSVVSRKSSRMVPSAEGYDLSGETELILSFDLTIGQVKKMVTVDLDFNLKTGGNTITLTLKFDSKDDSKDDTKEKSKDGDSKDDDSKDDESGSSGATLGDVIKWLETLLQVSLSEVTDLFPKIDAAGVKRVELQCSKGSIDRFSVDLEVVPGWKDQAEGGKDIIFLFSYSWTKDVPYPHSLHGSVWFDVPELAWLAPQIMPDYEESRVIQPSHPAVSKINLQSIMPSKDFAFPSELDLAISNFEVAVDGPTVSLTGTLTASAKPGSHLGIELVEEPDQSSYTIKLETEIDLDPVPGAIVAGDPELDSENLAVIRASVSLVSVGTDKFFKLFGSIDNLQMAQLGRFFPADDFPIVNDILGHLAIRNLAIEYDYSSKGGTANQFYINAAIIIDVLELDFTFFRNTEHWAFHAELTVAEGVKATVERILKAMLGSDGSNIVDSMPAFVTGIDLSKGKAGIRLTIDSVKPSEPAKKAAASDEKKGNSSIVFALTLYLPAPGGTQFEVTFVQIIEKDPNAAKATTDKGANRSRTKRIVKVTLNDLPWALVPRPPIVDQMVPAFDQLGFYWIQDPTGKPDAAGSTGITLEEIGKINTAIPFPIQFKESAANAVPQTVVLTAGWHFMVMDGGGHGEAKVLLDYALNKPGTDPNDIVDDSKDSSDTTKTPDSGVPAKTEDGQGTSKGAVEKTVGTFKISNVGIRFENGELILFLDVIAHLGPIEFALIGLGFGMKLSELKLNEIGKHVPSFHLQGMAIEFNQPPVGIAGMFVDKSNDDMKMYIGGIALTVLPYQFMAIGAYGEVKKNLKDKDSFAEALKKGNTFKTVFIFAKLNGPLIELEIATLGGITLGFGYNSTVVHPRIEDVTSFPFISNSSDLSGSGDPLAVMMKLADPVGGIVRPQENSYWLAAGLEGKALQILDISAVVIIEFNPYVSLGLYARASASMPPETPRQACFTYVEMGIMAYCDFHQGQLRIEAQLSPNSFLMSPLCHLSGGFALCYWFGNSPYAGDFVFSMGGYHPAFKPPTHYPVPPRLAITWQLSKLLSIRGEAYFAITTKVCMGGGMLNAVFNMGLLHAYLTAHADFLMQFHPFFFTADIGVRIGVEFELELLFITIHISVHLSAELHLQGPPFGGQVYVDFYVFGFTVPFGHQVGAPPAKTVDEFYTLLTNIPDADSSGSNEPSAANPNIDKLHVLSVEQGRFTEKQKDAESAHTAMWEVKRGGFVFRVQSRIPLQSVREPAFATDPSAEVLGPAPFFAKPMQLTEQLISTMKVYVRKEVAPSVPATGNVATEEVATGDAATEGNPNEAATVFEDLDFRISAKVLKAVPSSLWGFYDPNESPGTGNNNITSLLTPDDKGTMTLMMGASFTAPPPSISPDLLQPFNALDMSALDVFADDEVEPSLPSKVTLASTSFAPAEPAALTLTSPANMHWTTALAAWKAPTLTSGDRPPKPPPAPGTGPTLPVVEKQIEQQVVRDAIETWTWAFGWDNGGVDGTGNFLRNEVTSEGGAEPLVWGGFEKLYMAAPMVSV</sequence>
<keyword evidence="4" id="KW-1185">Reference proteome</keyword>
<feature type="domain" description="DUF6603" evidence="2">
    <location>
        <begin position="1249"/>
        <end position="1787"/>
    </location>
</feature>
<feature type="region of interest" description="Disordered" evidence="1">
    <location>
        <begin position="2003"/>
        <end position="2023"/>
    </location>
</feature>
<dbReference type="EMBL" id="ML996689">
    <property type="protein sequence ID" value="KAF2403814.1"/>
    <property type="molecule type" value="Genomic_DNA"/>
</dbReference>
<name>A0A6G1I6J8_9PEZI</name>
<dbReference type="InterPro" id="IPR046538">
    <property type="entry name" value="DUF6603"/>
</dbReference>
<protein>
    <recommendedName>
        <fullName evidence="2">DUF6603 domain-containing protein</fullName>
    </recommendedName>
</protein>
<dbReference type="Proteomes" id="UP000799640">
    <property type="component" value="Unassembled WGS sequence"/>
</dbReference>
<accession>A0A6G1I6J8</accession>
<feature type="compositionally biased region" description="Basic and acidic residues" evidence="1">
    <location>
        <begin position="633"/>
        <end position="648"/>
    </location>
</feature>
<proteinExistence type="predicted"/>
<evidence type="ECO:0000259" key="2">
    <source>
        <dbReference type="Pfam" id="PF20248"/>
    </source>
</evidence>
<organism evidence="3 4">
    <name type="scientific">Trichodelitschia bisporula</name>
    <dbReference type="NCBI Taxonomy" id="703511"/>
    <lineage>
        <taxon>Eukaryota</taxon>
        <taxon>Fungi</taxon>
        <taxon>Dikarya</taxon>
        <taxon>Ascomycota</taxon>
        <taxon>Pezizomycotina</taxon>
        <taxon>Dothideomycetes</taxon>
        <taxon>Dothideomycetes incertae sedis</taxon>
        <taxon>Phaeotrichales</taxon>
        <taxon>Phaeotrichaceae</taxon>
        <taxon>Trichodelitschia</taxon>
    </lineage>
</organism>
<feature type="region of interest" description="Disordered" evidence="1">
    <location>
        <begin position="306"/>
        <end position="326"/>
    </location>
</feature>
<dbReference type="Pfam" id="PF20248">
    <property type="entry name" value="DUF6603"/>
    <property type="match status" value="1"/>
</dbReference>
<evidence type="ECO:0000313" key="3">
    <source>
        <dbReference type="EMBL" id="KAF2403814.1"/>
    </source>
</evidence>